<name>A0ABS7EEG3_9GAMM</name>
<dbReference type="NCBIfam" id="TIGR02397">
    <property type="entry name" value="dnaX_nterm"/>
    <property type="match status" value="1"/>
</dbReference>
<feature type="compositionally biased region" description="Polar residues" evidence="12">
    <location>
        <begin position="479"/>
        <end position="502"/>
    </location>
</feature>
<evidence type="ECO:0000256" key="4">
    <source>
        <dbReference type="ARBA" id="ARBA00022695"/>
    </source>
</evidence>
<dbReference type="Gene3D" id="3.30.300.150">
    <property type="entry name" value="DNA polymerase III, tau subunit, domain V"/>
    <property type="match status" value="1"/>
</dbReference>
<dbReference type="Proteomes" id="UP001166251">
    <property type="component" value="Unassembled WGS sequence"/>
</dbReference>
<evidence type="ECO:0000259" key="13">
    <source>
        <dbReference type="SMART" id="SM00382"/>
    </source>
</evidence>
<feature type="compositionally biased region" description="Low complexity" evidence="12">
    <location>
        <begin position="608"/>
        <end position="628"/>
    </location>
</feature>
<evidence type="ECO:0000256" key="3">
    <source>
        <dbReference type="ARBA" id="ARBA00022679"/>
    </source>
</evidence>
<dbReference type="Pfam" id="PF22608">
    <property type="entry name" value="DNAX_ATPase_lid"/>
    <property type="match status" value="1"/>
</dbReference>
<dbReference type="GO" id="GO:0003887">
    <property type="term" value="F:DNA-directed DNA polymerase activity"/>
    <property type="evidence" value="ECO:0007669"/>
    <property type="project" value="UniProtKB-EC"/>
</dbReference>
<dbReference type="EMBL" id="JAHZSS010000003">
    <property type="protein sequence ID" value="MBW8190196.1"/>
    <property type="molecule type" value="Genomic_DNA"/>
</dbReference>
<keyword evidence="6" id="KW-0479">Metal-binding</keyword>
<evidence type="ECO:0000256" key="6">
    <source>
        <dbReference type="ARBA" id="ARBA00022723"/>
    </source>
</evidence>
<comment type="catalytic activity">
    <reaction evidence="11">
        <text>DNA(n) + a 2'-deoxyribonucleoside 5'-triphosphate = DNA(n+1) + diphosphate</text>
        <dbReference type="Rhea" id="RHEA:22508"/>
        <dbReference type="Rhea" id="RHEA-COMP:17339"/>
        <dbReference type="Rhea" id="RHEA-COMP:17340"/>
        <dbReference type="ChEBI" id="CHEBI:33019"/>
        <dbReference type="ChEBI" id="CHEBI:61560"/>
        <dbReference type="ChEBI" id="CHEBI:173112"/>
        <dbReference type="EC" id="2.7.7.7"/>
    </reaction>
</comment>
<evidence type="ECO:0000256" key="10">
    <source>
        <dbReference type="ARBA" id="ARBA00022932"/>
    </source>
</evidence>
<keyword evidence="8" id="KW-0862">Zinc</keyword>
<keyword evidence="7" id="KW-0547">Nucleotide-binding</keyword>
<dbReference type="CDD" id="cd00009">
    <property type="entry name" value="AAA"/>
    <property type="match status" value="1"/>
</dbReference>
<evidence type="ECO:0000256" key="5">
    <source>
        <dbReference type="ARBA" id="ARBA00022705"/>
    </source>
</evidence>
<reference evidence="14" key="1">
    <citation type="submission" date="2021-07" db="EMBL/GenBank/DDBJ databases">
        <title>Neiella marina sp. nov., isolated from the intestinal content of sea cucumber Apostichopus japonicus.</title>
        <authorList>
            <person name="Bai X."/>
        </authorList>
    </citation>
    <scope>NUCLEOTIDE SEQUENCE</scope>
    <source>
        <strain evidence="14">126</strain>
    </source>
</reference>
<protein>
    <recommendedName>
        <fullName evidence="2">DNA-directed DNA polymerase</fullName>
        <ecNumber evidence="2">2.7.7.7</ecNumber>
    </recommendedName>
</protein>
<feature type="compositionally biased region" description="Polar residues" evidence="12">
    <location>
        <begin position="379"/>
        <end position="391"/>
    </location>
</feature>
<dbReference type="Gene3D" id="1.20.272.10">
    <property type="match status" value="1"/>
</dbReference>
<dbReference type="SMART" id="SM00382">
    <property type="entry name" value="AAA"/>
    <property type="match status" value="1"/>
</dbReference>
<feature type="region of interest" description="Disordered" evidence="12">
    <location>
        <begin position="379"/>
        <end position="444"/>
    </location>
</feature>
<dbReference type="InterPro" id="IPR003593">
    <property type="entry name" value="AAA+_ATPase"/>
</dbReference>
<dbReference type="EC" id="2.7.7.7" evidence="2"/>
<organism evidence="14 15">
    <name type="scientific">Neiella holothuriorum</name>
    <dbReference type="NCBI Taxonomy" id="2870530"/>
    <lineage>
        <taxon>Bacteria</taxon>
        <taxon>Pseudomonadati</taxon>
        <taxon>Pseudomonadota</taxon>
        <taxon>Gammaproteobacteria</taxon>
        <taxon>Alteromonadales</taxon>
        <taxon>Echinimonadaceae</taxon>
        <taxon>Neiella</taxon>
    </lineage>
</organism>
<dbReference type="NCBIfam" id="NF004046">
    <property type="entry name" value="PRK05563.1"/>
    <property type="match status" value="1"/>
</dbReference>
<evidence type="ECO:0000313" key="14">
    <source>
        <dbReference type="EMBL" id="MBW8190196.1"/>
    </source>
</evidence>
<dbReference type="InterPro" id="IPR027417">
    <property type="entry name" value="P-loop_NTPase"/>
</dbReference>
<feature type="compositionally biased region" description="Polar residues" evidence="12">
    <location>
        <begin position="672"/>
        <end position="686"/>
    </location>
</feature>
<keyword evidence="10" id="KW-0239">DNA-directed DNA polymerase</keyword>
<evidence type="ECO:0000256" key="9">
    <source>
        <dbReference type="ARBA" id="ARBA00022840"/>
    </source>
</evidence>
<dbReference type="Gene3D" id="3.40.50.300">
    <property type="entry name" value="P-loop containing nucleotide triphosphate hydrolases"/>
    <property type="match status" value="1"/>
</dbReference>
<feature type="region of interest" description="Disordered" evidence="12">
    <location>
        <begin position="476"/>
        <end position="524"/>
    </location>
</feature>
<proteinExistence type="inferred from homology"/>
<dbReference type="InterPro" id="IPR012763">
    <property type="entry name" value="DNA_pol_III_sug/sutau_N"/>
</dbReference>
<dbReference type="RefSeq" id="WP_220102877.1">
    <property type="nucleotide sequence ID" value="NZ_JAHZSS010000003.1"/>
</dbReference>
<dbReference type="InterPro" id="IPR022754">
    <property type="entry name" value="DNA_pol_III_gamma-3"/>
</dbReference>
<comment type="similarity">
    <text evidence="1">Belongs to the DnaX/STICHEL family.</text>
</comment>
<feature type="compositionally biased region" description="Low complexity" evidence="12">
    <location>
        <begin position="409"/>
        <end position="428"/>
    </location>
</feature>
<gene>
    <name evidence="14" type="primary">dnaX</name>
    <name evidence="14" type="ORF">K0504_04030</name>
</gene>
<feature type="region of interest" description="Disordered" evidence="12">
    <location>
        <begin position="554"/>
        <end position="695"/>
    </location>
</feature>
<evidence type="ECO:0000256" key="11">
    <source>
        <dbReference type="ARBA" id="ARBA00049244"/>
    </source>
</evidence>
<dbReference type="InterPro" id="IPR050238">
    <property type="entry name" value="DNA_Rep/Repair_Clamp_Loader"/>
</dbReference>
<evidence type="ECO:0000256" key="1">
    <source>
        <dbReference type="ARBA" id="ARBA00006360"/>
    </source>
</evidence>
<keyword evidence="3 14" id="KW-0808">Transferase</keyword>
<sequence length="903" mass="96558">MSYQVLARKWRPSKFSEVVGQQHVVQALTNAMETGRLHHAYLLTGTRGVGKTTLGRILAKSLNCEQGPAAEPCGECSVCVEIDEGRFVDLIEIDAASRTKVEDTREILDNVQYRPTRGQYKVYLIDEVHMLSRHSFNALLKTLEEPPPHVKFLLATTDPQKLPVTILSRCLQFNLKAMTVEQIIGQLQFVLGQEQVSFEPLAVEQIARAAEGSMRDALSLTDQAIAHGQGQLTDTQVTAMLGLIDRDYVRALVNGLLSGHAEALMEQVSIVAGFAPDYDKLLSSLQSLVHRASLAALAPSAVAPHEPERELLQRLATHWAPEQLQLAYQILLQGRRDLAFAPDGRSGLEMILLRVLMFRPMHQIDLPKHEVMVAAPTAVQQTSAPVTSVSPSLPEDKLENKPEPAASSATDTPAELAPTATPPAQTNPVQSAVNEPESTPVDEVIPSVTSEANELAEAKAEVRPDAEAPFDAQVLDAPTQPSEPTPEISTAAQPEAVSSTESALEPSGAAPISPPTPHSAPVDDGMAALLDAANQAEPDLASLEAQQDYIMAMAQDQGFSPEPPAAQEPVDTSLLANEPPPLADAQQAADASSASIGASPSPSPLSPEQPADNHLKAPASSLSAMLSARNQLRSQIKQLESQRATTTPVSASNKAKPASTEPEEPDRESVVAAQTPQQTAVPNKTAVTAAVSTDGAEDVESRLEVSQTAALVNDEPANIVAADADSAVPLPAQPDDDVASQSASNAAPQTMADDTQASSVTLQPEVSQVPGASGQGQVKSWWEQLIDTLGFDALKRQLALDCVLEPSGQGYVLQVPEKARHLATDVNLTILLERIHSYVGLNTPIDIEHEASIEAETPRQAQGRRAEERQRDAEITIANDPIVKQLQQTFDAVVDEDTIKPIQ</sequence>
<keyword evidence="4 14" id="KW-0548">Nucleotidyltransferase</keyword>
<evidence type="ECO:0000313" key="15">
    <source>
        <dbReference type="Proteomes" id="UP001166251"/>
    </source>
</evidence>
<evidence type="ECO:0000256" key="7">
    <source>
        <dbReference type="ARBA" id="ARBA00022741"/>
    </source>
</evidence>
<dbReference type="SUPFAM" id="SSF48019">
    <property type="entry name" value="post-AAA+ oligomerization domain-like"/>
    <property type="match status" value="1"/>
</dbReference>
<dbReference type="PANTHER" id="PTHR11669">
    <property type="entry name" value="REPLICATION FACTOR C / DNA POLYMERASE III GAMMA-TAU SUBUNIT"/>
    <property type="match status" value="1"/>
</dbReference>
<dbReference type="NCBIfam" id="NF005942">
    <property type="entry name" value="PRK07994.1"/>
    <property type="match status" value="1"/>
</dbReference>
<evidence type="ECO:0000256" key="2">
    <source>
        <dbReference type="ARBA" id="ARBA00012417"/>
    </source>
</evidence>
<feature type="compositionally biased region" description="Polar residues" evidence="12">
    <location>
        <begin position="739"/>
        <end position="762"/>
    </location>
</feature>
<dbReference type="InterPro" id="IPR021029">
    <property type="entry name" value="DNA_pol_III_tau_dom-5"/>
</dbReference>
<feature type="compositionally biased region" description="Low complexity" evidence="12">
    <location>
        <begin position="583"/>
        <end position="600"/>
    </location>
</feature>
<dbReference type="Pfam" id="PF13177">
    <property type="entry name" value="DNA_pol3_delta2"/>
    <property type="match status" value="1"/>
</dbReference>
<feature type="region of interest" description="Disordered" evidence="12">
    <location>
        <begin position="728"/>
        <end position="762"/>
    </location>
</feature>
<feature type="compositionally biased region" description="Polar residues" evidence="12">
    <location>
        <begin position="629"/>
        <end position="653"/>
    </location>
</feature>
<feature type="domain" description="AAA+ ATPase" evidence="13">
    <location>
        <begin position="37"/>
        <end position="179"/>
    </location>
</feature>
<comment type="caution">
    <text evidence="14">The sequence shown here is derived from an EMBL/GenBank/DDBJ whole genome shotgun (WGS) entry which is preliminary data.</text>
</comment>
<dbReference type="Gene3D" id="1.10.8.60">
    <property type="match status" value="1"/>
</dbReference>
<keyword evidence="5" id="KW-0235">DNA replication</keyword>
<dbReference type="PANTHER" id="PTHR11669:SF0">
    <property type="entry name" value="PROTEIN STICHEL-LIKE 2"/>
    <property type="match status" value="1"/>
</dbReference>
<keyword evidence="9" id="KW-0067">ATP-binding</keyword>
<dbReference type="InterPro" id="IPR008921">
    <property type="entry name" value="DNA_pol3_clamp-load_cplx_C"/>
</dbReference>
<dbReference type="InterPro" id="IPR045085">
    <property type="entry name" value="HLD_clamp_pol_III_gamma_tau"/>
</dbReference>
<keyword evidence="15" id="KW-1185">Reference proteome</keyword>
<evidence type="ECO:0000256" key="12">
    <source>
        <dbReference type="SAM" id="MobiDB-lite"/>
    </source>
</evidence>
<dbReference type="Pfam" id="PF12169">
    <property type="entry name" value="DNA_pol3_gamma3"/>
    <property type="match status" value="1"/>
</dbReference>
<evidence type="ECO:0000256" key="8">
    <source>
        <dbReference type="ARBA" id="ARBA00022833"/>
    </source>
</evidence>
<accession>A0ABS7EEG3</accession>
<dbReference type="SUPFAM" id="SSF52540">
    <property type="entry name" value="P-loop containing nucleoside triphosphate hydrolases"/>
    <property type="match status" value="1"/>
</dbReference>
<dbReference type="Pfam" id="PF12170">
    <property type="entry name" value="DNA_pol3_tau_5"/>
    <property type="match status" value="1"/>
</dbReference>
<dbReference type="CDD" id="cd18137">
    <property type="entry name" value="HLD_clamp_pol_III_gamma_tau"/>
    <property type="match status" value="1"/>
</dbReference>
<dbReference type="InterPro" id="IPR038249">
    <property type="entry name" value="PolIII_tau_V_sf"/>
</dbReference>